<dbReference type="SUPFAM" id="SSF52058">
    <property type="entry name" value="L domain-like"/>
    <property type="match status" value="1"/>
</dbReference>
<keyword evidence="1" id="KW-0433">Leucine-rich repeat</keyword>
<keyword evidence="5" id="KW-1185">Reference proteome</keyword>
<evidence type="ECO:0000256" key="3">
    <source>
        <dbReference type="SAM" id="SignalP"/>
    </source>
</evidence>
<dbReference type="SMART" id="SM00369">
    <property type="entry name" value="LRR_TYP"/>
    <property type="match status" value="8"/>
</dbReference>
<organism evidence="4 5">
    <name type="scientific">Chrysodeixis includens</name>
    <name type="common">Soybean looper</name>
    <name type="synonym">Pseudoplusia includens</name>
    <dbReference type="NCBI Taxonomy" id="689277"/>
    <lineage>
        <taxon>Eukaryota</taxon>
        <taxon>Metazoa</taxon>
        <taxon>Ecdysozoa</taxon>
        <taxon>Arthropoda</taxon>
        <taxon>Hexapoda</taxon>
        <taxon>Insecta</taxon>
        <taxon>Pterygota</taxon>
        <taxon>Neoptera</taxon>
        <taxon>Endopterygota</taxon>
        <taxon>Lepidoptera</taxon>
        <taxon>Glossata</taxon>
        <taxon>Ditrysia</taxon>
        <taxon>Noctuoidea</taxon>
        <taxon>Noctuidae</taxon>
        <taxon>Plusiinae</taxon>
        <taxon>Chrysodeixis</taxon>
    </lineage>
</organism>
<dbReference type="PANTHER" id="PTHR24366">
    <property type="entry name" value="IG(IMMUNOGLOBULIN) AND LRR(LEUCINE RICH REPEAT) DOMAINS"/>
    <property type="match status" value="1"/>
</dbReference>
<dbReference type="AlphaFoldDB" id="A0A9P0C0R2"/>
<reference evidence="4" key="1">
    <citation type="submission" date="2021-12" db="EMBL/GenBank/DDBJ databases">
        <authorList>
            <person name="King R."/>
        </authorList>
    </citation>
    <scope>NUCLEOTIDE SEQUENCE</scope>
</reference>
<proteinExistence type="predicted"/>
<dbReference type="PANTHER" id="PTHR24366:SF164">
    <property type="entry name" value="CONNECTIN-LIKE PROTEIN"/>
    <property type="match status" value="1"/>
</dbReference>
<keyword evidence="3" id="KW-0732">Signal</keyword>
<dbReference type="FunFam" id="3.80.10.10:FF:001164">
    <property type="entry name" value="GH01279p"/>
    <property type="match status" value="1"/>
</dbReference>
<accession>A0A9P0C0R2</accession>
<feature type="signal peptide" evidence="3">
    <location>
        <begin position="1"/>
        <end position="22"/>
    </location>
</feature>
<protein>
    <recommendedName>
        <fullName evidence="6">Connectin-like</fullName>
    </recommendedName>
</protein>
<sequence length="496" mass="57264">MGLKYLILMIAFATVEINVTESRQNDKRRWKNDKIYSHYVNICDIQDRGSKVHCYCESIKIKTATKADCWVFNGGIAEDDPFWSNFYSQPKIEKLTFNVRADGGLTYIPAKVIVRLERLQYLNIQYANIYTIPSFAFTNSTTLREITLPKNKIAKLEKMSFAHLIMLSNVSLVENQISELKRDVFYVLPNLQRLYLSKNIISVLHDGCFKHLNNLIKLDLDSNQLTVVIRENFQGLSNLITLDMRNNKLTMIGDLAFAELWSLQELYLDGNEIEFISERGFGGLTQLRKLSLADNKLGTLDDGVLDDIQKLNVLDLRNNNLETLKQEAVQNVLENMKSNYALISLDGNRLTCDCRLSWLHKLRNETRSKRVKASLYRLNCIMDTKTNLANNKIDKPKTIPGSYKKEIDYDEDEFEEKHYDDAMQDQETENDDTKIEYKRKLLEIPTEMLPCPNRLIYEASYSPPTQDEVKYYKTSSSKAVSTTLALNFILATLVIL</sequence>
<dbReference type="FunFam" id="3.80.10.10:FF:001360">
    <property type="entry name" value="Uncharacterized protein"/>
    <property type="match status" value="1"/>
</dbReference>
<dbReference type="InterPro" id="IPR001611">
    <property type="entry name" value="Leu-rich_rpt"/>
</dbReference>
<name>A0A9P0C0R2_CHRIL</name>
<dbReference type="OrthoDB" id="2020019at2759"/>
<dbReference type="SMART" id="SM00365">
    <property type="entry name" value="LRR_SD22"/>
    <property type="match status" value="4"/>
</dbReference>
<feature type="chain" id="PRO_5040441052" description="Connectin-like" evidence="3">
    <location>
        <begin position="23"/>
        <end position="496"/>
    </location>
</feature>
<dbReference type="Pfam" id="PF13855">
    <property type="entry name" value="LRR_8"/>
    <property type="match status" value="2"/>
</dbReference>
<dbReference type="Proteomes" id="UP001154114">
    <property type="component" value="Chromosome 7"/>
</dbReference>
<dbReference type="PROSITE" id="PS51450">
    <property type="entry name" value="LRR"/>
    <property type="match status" value="2"/>
</dbReference>
<evidence type="ECO:0000313" key="5">
    <source>
        <dbReference type="Proteomes" id="UP001154114"/>
    </source>
</evidence>
<evidence type="ECO:0000313" key="4">
    <source>
        <dbReference type="EMBL" id="CAH0625649.1"/>
    </source>
</evidence>
<dbReference type="Gene3D" id="3.80.10.10">
    <property type="entry name" value="Ribonuclease Inhibitor"/>
    <property type="match status" value="1"/>
</dbReference>
<evidence type="ECO:0000256" key="1">
    <source>
        <dbReference type="ARBA" id="ARBA00022614"/>
    </source>
</evidence>
<evidence type="ECO:0000256" key="2">
    <source>
        <dbReference type="ARBA" id="ARBA00022737"/>
    </source>
</evidence>
<gene>
    <name evidence="4" type="ORF">CINC_LOCUS12201</name>
</gene>
<dbReference type="InterPro" id="IPR003591">
    <property type="entry name" value="Leu-rich_rpt_typical-subtyp"/>
</dbReference>
<keyword evidence="2" id="KW-0677">Repeat</keyword>
<evidence type="ECO:0008006" key="6">
    <source>
        <dbReference type="Google" id="ProtNLM"/>
    </source>
</evidence>
<dbReference type="InterPro" id="IPR032675">
    <property type="entry name" value="LRR_dom_sf"/>
</dbReference>
<dbReference type="EMBL" id="LR824010">
    <property type="protein sequence ID" value="CAH0625649.1"/>
    <property type="molecule type" value="Genomic_DNA"/>
</dbReference>